<dbReference type="GO" id="GO:0046872">
    <property type="term" value="F:metal ion binding"/>
    <property type="evidence" value="ECO:0007669"/>
    <property type="project" value="UniProtKB-KW"/>
</dbReference>
<dbReference type="EMBL" id="JACXIY010000012">
    <property type="protein sequence ID" value="MBD2868800.1"/>
    <property type="molecule type" value="Genomic_DNA"/>
</dbReference>
<evidence type="ECO:0000256" key="3">
    <source>
        <dbReference type="ARBA" id="ARBA00023002"/>
    </source>
</evidence>
<organism evidence="6 7">
    <name type="scientific">Paenibacillus arenilitoris</name>
    <dbReference type="NCBI Taxonomy" id="2772299"/>
    <lineage>
        <taxon>Bacteria</taxon>
        <taxon>Bacillati</taxon>
        <taxon>Bacillota</taxon>
        <taxon>Bacilli</taxon>
        <taxon>Bacillales</taxon>
        <taxon>Paenibacillaceae</taxon>
        <taxon>Paenibacillus</taxon>
    </lineage>
</organism>
<dbReference type="Pfam" id="PF12831">
    <property type="entry name" value="FAD_oxidored"/>
    <property type="match status" value="3"/>
</dbReference>
<name>A0A927CJV1_9BACL</name>
<reference evidence="6" key="1">
    <citation type="submission" date="2020-09" db="EMBL/GenBank/DDBJ databases">
        <title>A novel bacterium of genus Paenibacillus, isolated from South China Sea.</title>
        <authorList>
            <person name="Huang H."/>
            <person name="Mo K."/>
            <person name="Hu Y."/>
        </authorList>
    </citation>
    <scope>NUCLEOTIDE SEQUENCE</scope>
    <source>
        <strain evidence="6">IB182493</strain>
    </source>
</reference>
<dbReference type="SUPFAM" id="SSF51905">
    <property type="entry name" value="FAD/NAD(P)-binding domain"/>
    <property type="match status" value="2"/>
</dbReference>
<sequence>MNGMLTAADLPVLFEADAAVICGSFAGIACAVRLAARGKKVVVLEPRTYLGRELTATLRPWLTLPEGTRPELLPLPVRHILKGQGEAAEGRDVPLHPDSLKRGLEDLLAEHGIDLLYATLPIAVMRASGRAAGLVVANKSGRQAVRCPLVVDATETALSAALCGEDAQAYAGGSTALYRRTLEFTGVALDADTALEVPADIGVAGNRIALRQGYLGKEHRLAEFGFAADSGNRLASDRDREAEARRIGMRLAKHLMNEVPAFRKATFAAASHELLGPFPIDAGSEAERSGRFEPEELASSVPGVYVLGARLIRHGDASLLDPVQAAAAGERLADALLAKQTDTDVPDCETYEAVAGASGLSGGAEDWEIIVPALTGSDGTGRTVCVGAQPIPLLKHADVLVAGGGTSGACASITAAREGMDTLLLELNPGLGGTGTFGGVDSYWFGKRDGYAAQITEDVLAVQRDIRYKGHKWNLEAKMYALLRMANQAGVDPLFNAITFGAVKSGSRVIGAVAATRWGAYAATAHAVIDATGDGDVAAMAGAPFVYGSEKDHTVMWYSLAQFQTPVKLQNNFTSMVDVSNALDYTRAILAGRRRGSGCHDHGIYVATRESRHMIGDVVMRLTDQLLHRRWPDVVNVHFSNHDVKGVSGAEWVNVGLIPPNLEIEIPYRMLLPRGLEGILVVGKAISATHDALPAIRMQSDLENLGAVAALAAAQAVRSRIAPRSIDVKALQRRLVRERLIPEETLARELAPLLYADDELSRLVDSIESEEPLYEYSNMRMNEVYRAAMPFVEICSAGPRIVPYAERAMAEAVGVKRIRLAQALAMLGSSEGVPVLIDAIMAELTGDGLPVRTADIMYVQLPPDHGAMPDVAYLLYSLAQAADPRSVPVWERVAALLRPDEDDFKDTRQGIFYYVDAVCRGAERLGDRRAIAVLERLHAIPLFKDQQSLSGAQPDYFLERRSMLELAIGRALARCGSPAGYDILIRYLDDVRSLLAKNALLELQRLGGRSLGKDARQWRVWLEEAKPYESTYPLTMQLDIEPDSESLLRRIEPR</sequence>
<evidence type="ECO:0000313" key="6">
    <source>
        <dbReference type="EMBL" id="MBD2868800.1"/>
    </source>
</evidence>
<dbReference type="GO" id="GO:0016491">
    <property type="term" value="F:oxidoreductase activity"/>
    <property type="evidence" value="ECO:0007669"/>
    <property type="project" value="UniProtKB-KW"/>
</dbReference>
<dbReference type="InterPro" id="IPR039650">
    <property type="entry name" value="HdrA-like"/>
</dbReference>
<keyword evidence="3" id="KW-0560">Oxidoreductase</keyword>
<keyword evidence="4" id="KW-0408">Iron</keyword>
<dbReference type="Gene3D" id="3.50.50.60">
    <property type="entry name" value="FAD/NAD(P)-binding domain"/>
    <property type="match status" value="2"/>
</dbReference>
<dbReference type="RefSeq" id="WP_190860382.1">
    <property type="nucleotide sequence ID" value="NZ_JACXIY010000012.1"/>
</dbReference>
<accession>A0A927CJV1</accession>
<keyword evidence="2" id="KW-0479">Metal-binding</keyword>
<dbReference type="PANTHER" id="PTHR43498">
    <property type="entry name" value="FERREDOXIN:COB-COM HETERODISULFIDE REDUCTASE SUBUNIT A"/>
    <property type="match status" value="1"/>
</dbReference>
<protein>
    <submittedName>
        <fullName evidence="6">FAD-dependent oxidoreductase</fullName>
    </submittedName>
</protein>
<keyword evidence="5" id="KW-0411">Iron-sulfur</keyword>
<comment type="caution">
    <text evidence="6">The sequence shown here is derived from an EMBL/GenBank/DDBJ whole genome shotgun (WGS) entry which is preliminary data.</text>
</comment>
<keyword evidence="1" id="KW-0004">4Fe-4S</keyword>
<dbReference type="Proteomes" id="UP000632125">
    <property type="component" value="Unassembled WGS sequence"/>
</dbReference>
<dbReference type="PANTHER" id="PTHR43498:SF1">
    <property type="entry name" value="COB--COM HETERODISULFIDE REDUCTASE IRON-SULFUR SUBUNIT A"/>
    <property type="match status" value="1"/>
</dbReference>
<dbReference type="InterPro" id="IPR036188">
    <property type="entry name" value="FAD/NAD-bd_sf"/>
</dbReference>
<evidence type="ECO:0000256" key="2">
    <source>
        <dbReference type="ARBA" id="ARBA00022723"/>
    </source>
</evidence>
<evidence type="ECO:0000256" key="1">
    <source>
        <dbReference type="ARBA" id="ARBA00022485"/>
    </source>
</evidence>
<proteinExistence type="predicted"/>
<evidence type="ECO:0000256" key="4">
    <source>
        <dbReference type="ARBA" id="ARBA00023004"/>
    </source>
</evidence>
<evidence type="ECO:0000256" key="5">
    <source>
        <dbReference type="ARBA" id="ARBA00023014"/>
    </source>
</evidence>
<gene>
    <name evidence="6" type="ORF">IDH41_09435</name>
</gene>
<dbReference type="GO" id="GO:0051539">
    <property type="term" value="F:4 iron, 4 sulfur cluster binding"/>
    <property type="evidence" value="ECO:0007669"/>
    <property type="project" value="UniProtKB-KW"/>
</dbReference>
<evidence type="ECO:0000313" key="7">
    <source>
        <dbReference type="Proteomes" id="UP000632125"/>
    </source>
</evidence>
<keyword evidence="7" id="KW-1185">Reference proteome</keyword>
<dbReference type="AlphaFoldDB" id="A0A927CJV1"/>